<sequence length="153" mass="17684">MEWAMSLLLNHPEVLEKSRAEINSHIENGCLIDDLDLANLPYLHYILNETLRLFPTVPLLAAHSSAEECTIGGYKIPRGTMLMVNAYAIHRDPKLWEEPNSFKPKRFEGIQGEGVGFKYPSWRCQFSNKIGRATFIEAYKLNKELYIDKLENW</sequence>
<evidence type="ECO:0000256" key="2">
    <source>
        <dbReference type="ARBA" id="ARBA00022723"/>
    </source>
</evidence>
<dbReference type="PANTHER" id="PTHR47947:SF3">
    <property type="entry name" value="CYTOCHROME P450 81D1-LIKE"/>
    <property type="match status" value="1"/>
</dbReference>
<keyword evidence="2" id="KW-0479">Metal-binding</keyword>
<dbReference type="GO" id="GO:0016705">
    <property type="term" value="F:oxidoreductase activity, acting on paired donors, with incorporation or reduction of molecular oxygen"/>
    <property type="evidence" value="ECO:0007669"/>
    <property type="project" value="InterPro"/>
</dbReference>
<keyword evidence="6" id="KW-1185">Reference proteome</keyword>
<dbReference type="SUPFAM" id="SSF48264">
    <property type="entry name" value="Cytochrome P450"/>
    <property type="match status" value="1"/>
</dbReference>
<dbReference type="InterPro" id="IPR001128">
    <property type="entry name" value="Cyt_P450"/>
</dbReference>
<dbReference type="Pfam" id="PF00067">
    <property type="entry name" value="p450"/>
    <property type="match status" value="1"/>
</dbReference>
<dbReference type="GO" id="GO:0004497">
    <property type="term" value="F:monooxygenase activity"/>
    <property type="evidence" value="ECO:0007669"/>
    <property type="project" value="InterPro"/>
</dbReference>
<evidence type="ECO:0008006" key="7">
    <source>
        <dbReference type="Google" id="ProtNLM"/>
    </source>
</evidence>
<dbReference type="EMBL" id="JADFTS010000006">
    <property type="protein sequence ID" value="KAF9600944.1"/>
    <property type="molecule type" value="Genomic_DNA"/>
</dbReference>
<dbReference type="AlphaFoldDB" id="A0A835HK37"/>
<dbReference type="GO" id="GO:0044550">
    <property type="term" value="P:secondary metabolite biosynthetic process"/>
    <property type="evidence" value="ECO:0007669"/>
    <property type="project" value="UniProtKB-ARBA"/>
</dbReference>
<evidence type="ECO:0000313" key="5">
    <source>
        <dbReference type="EMBL" id="KAF9600944.1"/>
    </source>
</evidence>
<dbReference type="InterPro" id="IPR002401">
    <property type="entry name" value="Cyt_P450_E_grp-I"/>
</dbReference>
<dbReference type="OrthoDB" id="2789670at2759"/>
<keyword evidence="4" id="KW-0408">Iron</keyword>
<dbReference type="Proteomes" id="UP000631114">
    <property type="component" value="Unassembled WGS sequence"/>
</dbReference>
<protein>
    <recommendedName>
        <fullName evidence="7">Cytochrome P450</fullName>
    </recommendedName>
</protein>
<proteinExistence type="predicted"/>
<dbReference type="GO" id="GO:0020037">
    <property type="term" value="F:heme binding"/>
    <property type="evidence" value="ECO:0007669"/>
    <property type="project" value="InterPro"/>
</dbReference>
<dbReference type="InterPro" id="IPR036396">
    <property type="entry name" value="Cyt_P450_sf"/>
</dbReference>
<dbReference type="InterPro" id="IPR050651">
    <property type="entry name" value="Plant_Cytochrome_P450_Monoox"/>
</dbReference>
<evidence type="ECO:0000256" key="3">
    <source>
        <dbReference type="ARBA" id="ARBA00023002"/>
    </source>
</evidence>
<dbReference type="GO" id="GO:0005506">
    <property type="term" value="F:iron ion binding"/>
    <property type="evidence" value="ECO:0007669"/>
    <property type="project" value="InterPro"/>
</dbReference>
<dbReference type="PRINTS" id="PR00463">
    <property type="entry name" value="EP450I"/>
</dbReference>
<comment type="caution">
    <text evidence="5">The sequence shown here is derived from an EMBL/GenBank/DDBJ whole genome shotgun (WGS) entry which is preliminary data.</text>
</comment>
<keyword evidence="1" id="KW-0349">Heme</keyword>
<dbReference type="PANTHER" id="PTHR47947">
    <property type="entry name" value="CYTOCHROME P450 82C3-RELATED"/>
    <property type="match status" value="1"/>
</dbReference>
<dbReference type="Gene3D" id="1.10.630.10">
    <property type="entry name" value="Cytochrome P450"/>
    <property type="match status" value="1"/>
</dbReference>
<name>A0A835HK37_9MAGN</name>
<evidence type="ECO:0000256" key="4">
    <source>
        <dbReference type="ARBA" id="ARBA00023004"/>
    </source>
</evidence>
<accession>A0A835HK37</accession>
<evidence type="ECO:0000256" key="1">
    <source>
        <dbReference type="ARBA" id="ARBA00022617"/>
    </source>
</evidence>
<reference evidence="5 6" key="1">
    <citation type="submission" date="2020-10" db="EMBL/GenBank/DDBJ databases">
        <title>The Coptis chinensis genome and diversification of protoberbering-type alkaloids.</title>
        <authorList>
            <person name="Wang B."/>
            <person name="Shu S."/>
            <person name="Song C."/>
            <person name="Liu Y."/>
        </authorList>
    </citation>
    <scope>NUCLEOTIDE SEQUENCE [LARGE SCALE GENOMIC DNA]</scope>
    <source>
        <strain evidence="5">HL-2020</strain>
        <tissue evidence="5">Leaf</tissue>
    </source>
</reference>
<gene>
    <name evidence="5" type="ORF">IFM89_014071</name>
</gene>
<keyword evidence="3" id="KW-0560">Oxidoreductase</keyword>
<evidence type="ECO:0000313" key="6">
    <source>
        <dbReference type="Proteomes" id="UP000631114"/>
    </source>
</evidence>
<organism evidence="5 6">
    <name type="scientific">Coptis chinensis</name>
    <dbReference type="NCBI Taxonomy" id="261450"/>
    <lineage>
        <taxon>Eukaryota</taxon>
        <taxon>Viridiplantae</taxon>
        <taxon>Streptophyta</taxon>
        <taxon>Embryophyta</taxon>
        <taxon>Tracheophyta</taxon>
        <taxon>Spermatophyta</taxon>
        <taxon>Magnoliopsida</taxon>
        <taxon>Ranunculales</taxon>
        <taxon>Ranunculaceae</taxon>
        <taxon>Coptidoideae</taxon>
        <taxon>Coptis</taxon>
    </lineage>
</organism>